<proteinExistence type="predicted"/>
<feature type="transmembrane region" description="Helical" evidence="6">
    <location>
        <begin position="252"/>
        <end position="274"/>
    </location>
</feature>
<gene>
    <name evidence="8" type="ORF">DY240_13990</name>
</gene>
<evidence type="ECO:0000256" key="4">
    <source>
        <dbReference type="ARBA" id="ARBA00023136"/>
    </source>
</evidence>
<evidence type="ECO:0000256" key="3">
    <source>
        <dbReference type="ARBA" id="ARBA00022989"/>
    </source>
</evidence>
<protein>
    <recommendedName>
        <fullName evidence="7">HTTM-like domain-containing protein</fullName>
    </recommendedName>
</protein>
<dbReference type="AlphaFoldDB" id="A0A418KQ84"/>
<dbReference type="GO" id="GO:0012505">
    <property type="term" value="C:endomembrane system"/>
    <property type="evidence" value="ECO:0007669"/>
    <property type="project" value="UniProtKB-SubCell"/>
</dbReference>
<keyword evidence="4 6" id="KW-0472">Membrane</keyword>
<dbReference type="Proteomes" id="UP000284057">
    <property type="component" value="Unassembled WGS sequence"/>
</dbReference>
<feature type="domain" description="HTTM-like" evidence="7">
    <location>
        <begin position="60"/>
        <end position="316"/>
    </location>
</feature>
<evidence type="ECO:0000259" key="7">
    <source>
        <dbReference type="SMART" id="SM00752"/>
    </source>
</evidence>
<feature type="transmembrane region" description="Helical" evidence="6">
    <location>
        <begin position="168"/>
        <end position="185"/>
    </location>
</feature>
<feature type="transmembrane region" description="Helical" evidence="6">
    <location>
        <begin position="197"/>
        <end position="218"/>
    </location>
</feature>
<reference evidence="8 9" key="1">
    <citation type="submission" date="2018-09" db="EMBL/GenBank/DDBJ databases">
        <title>Isolation, diversity and antifungal activity of actinobacteria from wheat.</title>
        <authorList>
            <person name="Han C."/>
        </authorList>
    </citation>
    <scope>NUCLEOTIDE SEQUENCE [LARGE SCALE GENOMIC DNA]</scope>
    <source>
        <strain evidence="8 9">NEAU-YY265</strain>
    </source>
</reference>
<dbReference type="EMBL" id="QUAL01000138">
    <property type="protein sequence ID" value="RIQ22270.1"/>
    <property type="molecule type" value="Genomic_DNA"/>
</dbReference>
<evidence type="ECO:0000313" key="8">
    <source>
        <dbReference type="EMBL" id="RIQ22270.1"/>
    </source>
</evidence>
<feature type="transmembrane region" description="Helical" evidence="6">
    <location>
        <begin position="118"/>
        <end position="138"/>
    </location>
</feature>
<dbReference type="OrthoDB" id="3353560at2"/>
<accession>A0A418KQ84</accession>
<evidence type="ECO:0000256" key="5">
    <source>
        <dbReference type="SAM" id="MobiDB-lite"/>
    </source>
</evidence>
<organism evidence="8 9">
    <name type="scientific">Jiangella rhizosphaerae</name>
    <dbReference type="NCBI Taxonomy" id="2293569"/>
    <lineage>
        <taxon>Bacteria</taxon>
        <taxon>Bacillati</taxon>
        <taxon>Actinomycetota</taxon>
        <taxon>Actinomycetes</taxon>
        <taxon>Jiangellales</taxon>
        <taxon>Jiangellaceae</taxon>
        <taxon>Jiangella</taxon>
    </lineage>
</organism>
<keyword evidence="2 6" id="KW-0812">Transmembrane</keyword>
<evidence type="ECO:0000256" key="1">
    <source>
        <dbReference type="ARBA" id="ARBA00004127"/>
    </source>
</evidence>
<keyword evidence="9" id="KW-1185">Reference proteome</keyword>
<feature type="transmembrane region" description="Helical" evidence="6">
    <location>
        <begin position="65"/>
        <end position="84"/>
    </location>
</feature>
<feature type="transmembrane region" description="Helical" evidence="6">
    <location>
        <begin position="224"/>
        <end position="240"/>
    </location>
</feature>
<evidence type="ECO:0000256" key="6">
    <source>
        <dbReference type="SAM" id="Phobius"/>
    </source>
</evidence>
<evidence type="ECO:0000256" key="2">
    <source>
        <dbReference type="ARBA" id="ARBA00022692"/>
    </source>
</evidence>
<evidence type="ECO:0000313" key="9">
    <source>
        <dbReference type="Proteomes" id="UP000284057"/>
    </source>
</evidence>
<comment type="caution">
    <text evidence="8">The sequence shown here is derived from an EMBL/GenBank/DDBJ whole genome shotgun (WGS) entry which is preliminary data.</text>
</comment>
<dbReference type="InterPro" id="IPR011020">
    <property type="entry name" value="HTTM-like"/>
</dbReference>
<sequence length="339" mass="37476">MVGTAPRRRPVRRALRHAQHLPARGRHPAGRARHRAADLVGGATMSRALGAGRAVVGWWTRPVPLARVAVLRVAIYLFVLYDIFRLTNDVIPMAHAPELYYPTWVGRALPLPEPSLPLAHTLQIVIVVGCLVAATGLLPRLAGGVVAVAYFQWMVFSQGYGYVSHDHLALMVAVVVLPTIGRARFTDHDSSEAAGWAFRCIQVSVIATYFASAVVKWVRSGSPATWANGAVFIWAIIRRGSDLVRWTTDYPWLLIIAQWGLLIIEFLSPVVLWLKGKALYLAVVTFAGFHLMTYLALGIHFLPTVICWLAFLPLERLVPVGQRLLGRLRQRPPMPTSAV</sequence>
<dbReference type="SMART" id="SM00752">
    <property type="entry name" value="HTTM"/>
    <property type="match status" value="1"/>
</dbReference>
<keyword evidence="3 6" id="KW-1133">Transmembrane helix</keyword>
<feature type="region of interest" description="Disordered" evidence="5">
    <location>
        <begin position="1"/>
        <end position="32"/>
    </location>
</feature>
<name>A0A418KQ84_9ACTN</name>
<comment type="subcellular location">
    <subcellularLocation>
        <location evidence="1">Endomembrane system</location>
        <topology evidence="1">Multi-pass membrane protein</topology>
    </subcellularLocation>
</comment>